<keyword evidence="4" id="KW-1185">Reference proteome</keyword>
<reference evidence="3 4" key="1">
    <citation type="submission" date="2019-07" db="EMBL/GenBank/DDBJ databases">
        <title>Whole genome shotgun sequence of Vibrio superstes NBRC 103154.</title>
        <authorList>
            <person name="Hosoyama A."/>
            <person name="Uohara A."/>
            <person name="Ohji S."/>
            <person name="Ichikawa N."/>
        </authorList>
    </citation>
    <scope>NUCLEOTIDE SEQUENCE [LARGE SCALE GENOMIC DNA]</scope>
    <source>
        <strain evidence="3 4">NBRC 103154</strain>
    </source>
</reference>
<evidence type="ECO:0000313" key="4">
    <source>
        <dbReference type="Proteomes" id="UP000321113"/>
    </source>
</evidence>
<dbReference type="SUPFAM" id="SSF159501">
    <property type="entry name" value="EreA/ChaN-like"/>
    <property type="match status" value="1"/>
</dbReference>
<dbReference type="InterPro" id="IPR016773">
    <property type="entry name" value="Fe3_uptake_reg_CjrA_prd"/>
</dbReference>
<sequence>MYAHKNTLVLLSCFLCFQVLAKEQHSPVTTFFDYQLYQKPSNSIPLSSLPSQVLNADVVLVGEWHSHSAVHRFQSDLYRLLLDKNDNVALSMEQFSRPAQSTLNQYLNNEIGELALIAHGNAWPNYTSDYRAIVEQAKAANMPVIAANAPRDIVRCIGKIGPDYLKQLNSEERKFVAAQLDTSDRPYKANFTEMMDGVDKGVIEKMYAAQVSWDETMAESIAMHIKNNPEHQVMHTAGKFHVENGMGIAYSLNKRMPELKIALITPVNEVSSTSKQSPFPEYQLLVLPLPDQVVSGALNHGMSTHPHSDAKTNCE</sequence>
<dbReference type="AlphaFoldDB" id="A0A511QTY9"/>
<dbReference type="Pfam" id="PF04187">
    <property type="entry name" value="Cofac_haem_bdg"/>
    <property type="match status" value="1"/>
</dbReference>
<dbReference type="InterPro" id="IPR007314">
    <property type="entry name" value="Cofac_haem-bd_dom"/>
</dbReference>
<gene>
    <name evidence="3" type="ORF">VSU01S_22670</name>
</gene>
<evidence type="ECO:0000259" key="2">
    <source>
        <dbReference type="Pfam" id="PF04187"/>
    </source>
</evidence>
<dbReference type="OrthoDB" id="1680202at2"/>
<accession>A0A511QTY9</accession>
<feature type="chain" id="PRO_5021764696" description="Haem-binding uptake Tiki superfamily ChaN domain-containing protein" evidence="1">
    <location>
        <begin position="22"/>
        <end position="315"/>
    </location>
</feature>
<dbReference type="PIRSF" id="PIRSF020419">
    <property type="entry name" value="Fe_uptake_reg_CjrA_prd"/>
    <property type="match status" value="1"/>
</dbReference>
<feature type="domain" description="Haem-binding uptake Tiki superfamily ChaN" evidence="2">
    <location>
        <begin position="52"/>
        <end position="251"/>
    </location>
</feature>
<feature type="signal peptide" evidence="1">
    <location>
        <begin position="1"/>
        <end position="21"/>
    </location>
</feature>
<protein>
    <recommendedName>
        <fullName evidence="2">Haem-binding uptake Tiki superfamily ChaN domain-containing protein</fullName>
    </recommendedName>
</protein>
<evidence type="ECO:0000256" key="1">
    <source>
        <dbReference type="SAM" id="SignalP"/>
    </source>
</evidence>
<keyword evidence="1" id="KW-0732">Signal</keyword>
<comment type="caution">
    <text evidence="3">The sequence shown here is derived from an EMBL/GenBank/DDBJ whole genome shotgun (WGS) entry which is preliminary data.</text>
</comment>
<name>A0A511QTY9_9VIBR</name>
<organism evidence="3 4">
    <name type="scientific">Vibrio superstes NBRC 103154</name>
    <dbReference type="NCBI Taxonomy" id="1219062"/>
    <lineage>
        <taxon>Bacteria</taxon>
        <taxon>Pseudomonadati</taxon>
        <taxon>Pseudomonadota</taxon>
        <taxon>Gammaproteobacteria</taxon>
        <taxon>Vibrionales</taxon>
        <taxon>Vibrionaceae</taxon>
        <taxon>Vibrio</taxon>
    </lineage>
</organism>
<dbReference type="EMBL" id="BJXK01000008">
    <property type="protein sequence ID" value="GEM80022.1"/>
    <property type="molecule type" value="Genomic_DNA"/>
</dbReference>
<dbReference type="CDD" id="cd14727">
    <property type="entry name" value="ChanN-like"/>
    <property type="match status" value="1"/>
</dbReference>
<evidence type="ECO:0000313" key="3">
    <source>
        <dbReference type="EMBL" id="GEM80022.1"/>
    </source>
</evidence>
<dbReference type="Proteomes" id="UP000321113">
    <property type="component" value="Unassembled WGS sequence"/>
</dbReference>
<dbReference type="RefSeq" id="WP_119010859.1">
    <property type="nucleotide sequence ID" value="NZ_BJXK01000008.1"/>
</dbReference>
<dbReference type="Gene3D" id="3.40.50.11550">
    <property type="match status" value="1"/>
</dbReference>
<proteinExistence type="predicted"/>